<dbReference type="EMBL" id="WUQX01000001">
    <property type="protein sequence ID" value="MXP78623.1"/>
    <property type="molecule type" value="Genomic_DNA"/>
</dbReference>
<feature type="domain" description="DUF11" evidence="3">
    <location>
        <begin position="970"/>
        <end position="1062"/>
    </location>
</feature>
<accession>A0A7X3MLH4</accession>
<keyword evidence="2" id="KW-0472">Membrane</keyword>
<dbReference type="RefSeq" id="WP_159755465.1">
    <property type="nucleotide sequence ID" value="NZ_WUQX01000001.1"/>
</dbReference>
<evidence type="ECO:0000313" key="5">
    <source>
        <dbReference type="EMBL" id="MXP78623.1"/>
    </source>
</evidence>
<feature type="compositionally biased region" description="Polar residues" evidence="1">
    <location>
        <begin position="1504"/>
        <end position="1539"/>
    </location>
</feature>
<evidence type="ECO:0000259" key="4">
    <source>
        <dbReference type="Pfam" id="PF20623"/>
    </source>
</evidence>
<evidence type="ECO:0000259" key="3">
    <source>
        <dbReference type="Pfam" id="PF01345"/>
    </source>
</evidence>
<dbReference type="InterPro" id="IPR047589">
    <property type="entry name" value="DUF11_rpt"/>
</dbReference>
<sequence>MAAATLIGSGGIGGISVYAAEMGAAGTEDIQPADSAENEGTETEGAGTEVWDEDTGSGSGQEETPEGGTEGETGTEPETPAAVVWYEDGAEVDSLKSPVEMFVEYGSIGMSVDPEVFGIQATVDGDEVAVLVEQAGRVSGEPEEIRLIEDGRQGVCIAYDSLKDRITYEVTYRAEGTDSTIKKQFYVTLLQEEIEIYYPDTSPSVPASLEISKIDLGQFTEGNGLKIRRQNTTSSYSVSGASWGKASYGGADTGASTARFTNLRNSSVVQITYANIGTYNDKAVGARVTFTELGSLSALYYCETSFYNGWWFIGNESASRAQVKVDYFYVDTQETIRFDGNSFMTFNSLNTGEYASPLSGTTTGYTASATNVAVTRVSGVPSFRGSNNNFTDYLGGSTFYKNSVSIPLYATGNTFYLGCNTHTGYWISPSSASIAIPRPENPYKTENGVTFLEETEEGQGITYRVSQKVHTLGVETVSKYSALKFVDKLPAEVDYVSAWLEDAAGNKLNAGAVSYDKDSHKVTYTFSSSYLASSMAYQGETYTLVINTTVNGTAEDDYFYNSCKVYFNSMAVESNEVKAASPYRTVEAQVTGGRIGIYDADGNETVKGEEDIKEDDRVKFHHDRIVRYEPDEGYLLDTVTVDGKKVDITEYPSFYTFSDVTQNHKIVVSYVKPSMDKEVTIKDSGCLDNYSDGQVIDRAVIRDGDTVTYTISFENPTGAARAVEITDRVPVGMEVIADSIGNGGVYDAEAHTVSWKGTVVAYGRGAVSFDCKVEAAAQGEVLKNTGTVCFKAIPDSSEKDVPLSDVTNSPVLEDPVKSVWNTEGEDVTNKVINGEETVTYTITFRNPAEEEKVFTVTDEIPAEVSLAEGTVSDGGTVDGRTITWKMTLAAGEEKTVSFDAFVPSFDTEYTKIYNQAEVFVDWTQKVSISSDSVLDEKTPVYVLDKPFKAVLCVDGHDIGADGEGNSIQTVKQAGDILEYRITFQNPADDGREFTVTDALPENVEFVSADHEGSYETGTHTVTWKVDVKENTQETVSVKVKILKEAEDTILKNRAMVSVDFARKETNEVETPVIPTPEKDVFSKLGEPSINTYPVQIGENIIYTVSYKNPSDYGKTAVITDALPEDVGFVTASDGGVYDKDTHTVRWSMETGAHEEVTVSVEVKVLDSATGKTVENQAYVDMDEAHIGTEAENGDKKDEHTRNYVPAKYVLDADGRDINGENVAVGDIVAYKITYKNDSYTVRSIEINDILPAGVSFVDASDDGRVYSIVKGDNVRWCFDVEPDTEGFVTVRVKAGAELSGEAFANNAAVTVSDRETGKSKTATTNQVINYVLEELVKAVKSENGKKDLNGETVKSGTNLQYQITVKNTAVEERTFLITDEVPEGCSFVSAGNGGSCENGTVTWTVTLAGGQSQTVTFLAQALKEAEGDCIQNVASVSENDVTLTSNRVRTYVEKPDTLLDDIKGLIDSLPENKSSVVVNVDNSNKNEAAGGNSDGEVSSKKDSTGSSAEKTGTSDASGKSGTAGNTSSKSGQASMSANVPKTGDDSNIGLWAVIAVLALIAGGVSAGYAVYKARKKDSRDE</sequence>
<protein>
    <submittedName>
        <fullName evidence="5">DUF11 domain-containing protein</fullName>
    </submittedName>
</protein>
<feature type="domain" description="DUF11" evidence="3">
    <location>
        <begin position="1346"/>
        <end position="1447"/>
    </location>
</feature>
<dbReference type="NCBIfam" id="TIGR01451">
    <property type="entry name" value="B_ant_repeat"/>
    <property type="match status" value="4"/>
</dbReference>
<dbReference type="Pfam" id="PF01345">
    <property type="entry name" value="DUF11"/>
    <property type="match status" value="6"/>
</dbReference>
<keyword evidence="2" id="KW-1133">Transmembrane helix</keyword>
<evidence type="ECO:0000313" key="6">
    <source>
        <dbReference type="Proteomes" id="UP000460412"/>
    </source>
</evidence>
<dbReference type="Pfam" id="PF20623">
    <property type="entry name" value="Sgo0707_N2"/>
    <property type="match status" value="1"/>
</dbReference>
<feature type="region of interest" description="Disordered" evidence="1">
    <location>
        <begin position="1481"/>
        <end position="1540"/>
    </location>
</feature>
<keyword evidence="6" id="KW-1185">Reference proteome</keyword>
<name>A0A7X3MLH4_9FIRM</name>
<reference evidence="5 6" key="1">
    <citation type="submission" date="2019-12" db="EMBL/GenBank/DDBJ databases">
        <title>Sporaefaciens musculi gen. nov., sp. nov., a novel bacterium isolated from the caecum of an obese mouse.</title>
        <authorList>
            <person name="Rasmussen T.S."/>
            <person name="Streidl T."/>
            <person name="Hitch T.C.A."/>
            <person name="Wortmann E."/>
            <person name="Deptula P."/>
            <person name="Hansen M."/>
            <person name="Nielsen D.S."/>
            <person name="Clavel T."/>
            <person name="Vogensen F.K."/>
        </authorList>
    </citation>
    <scope>NUCLEOTIDE SEQUENCE [LARGE SCALE GENOMIC DNA]</scope>
    <source>
        <strain evidence="5 6">WCA-9-b2</strain>
    </source>
</reference>
<feature type="domain" description="DUF11" evidence="3">
    <location>
        <begin position="826"/>
        <end position="918"/>
    </location>
</feature>
<feature type="region of interest" description="Disordered" evidence="1">
    <location>
        <begin position="28"/>
        <end position="77"/>
    </location>
</feature>
<organism evidence="5 6">
    <name type="scientific">Sporofaciens musculi</name>
    <dbReference type="NCBI Taxonomy" id="2681861"/>
    <lineage>
        <taxon>Bacteria</taxon>
        <taxon>Bacillati</taxon>
        <taxon>Bacillota</taxon>
        <taxon>Clostridia</taxon>
        <taxon>Lachnospirales</taxon>
        <taxon>Lachnospiraceae</taxon>
        <taxon>Sporofaciens</taxon>
    </lineage>
</organism>
<dbReference type="Gene3D" id="2.60.40.740">
    <property type="match status" value="4"/>
</dbReference>
<gene>
    <name evidence="5" type="ORF">GN277_25775</name>
</gene>
<feature type="domain" description="DUF11" evidence="3">
    <location>
        <begin position="1090"/>
        <end position="1182"/>
    </location>
</feature>
<dbReference type="InterPro" id="IPR001434">
    <property type="entry name" value="OmcB-like_DUF11"/>
</dbReference>
<dbReference type="InterPro" id="IPR046473">
    <property type="entry name" value="Sgo0707-like_N2"/>
</dbReference>
<feature type="transmembrane region" description="Helical" evidence="2">
    <location>
        <begin position="1548"/>
        <end position="1571"/>
    </location>
</feature>
<proteinExistence type="predicted"/>
<feature type="domain" description="DUF11" evidence="3">
    <location>
        <begin position="696"/>
        <end position="789"/>
    </location>
</feature>
<evidence type="ECO:0000256" key="2">
    <source>
        <dbReference type="SAM" id="Phobius"/>
    </source>
</evidence>
<keyword evidence="2" id="KW-0812">Transmembrane</keyword>
<feature type="domain" description="DUF11" evidence="3">
    <location>
        <begin position="1218"/>
        <end position="1316"/>
    </location>
</feature>
<feature type="domain" description="Sgo0707-like N2" evidence="4">
    <location>
        <begin position="455"/>
        <end position="579"/>
    </location>
</feature>
<comment type="caution">
    <text evidence="5">The sequence shown here is derived from an EMBL/GenBank/DDBJ whole genome shotgun (WGS) entry which is preliminary data.</text>
</comment>
<evidence type="ECO:0000256" key="1">
    <source>
        <dbReference type="SAM" id="MobiDB-lite"/>
    </source>
</evidence>
<dbReference type="Proteomes" id="UP000460412">
    <property type="component" value="Unassembled WGS sequence"/>
</dbReference>